<dbReference type="SUPFAM" id="SSF47413">
    <property type="entry name" value="lambda repressor-like DNA-binding domains"/>
    <property type="match status" value="1"/>
</dbReference>
<accession>A0A161Q8B8</accession>
<dbReference type="GeneID" id="97244232"/>
<dbReference type="RefSeq" id="WP_062761428.1">
    <property type="nucleotide sequence ID" value="NZ_CP121045.1"/>
</dbReference>
<name>A0A161Q8B8_9PROT</name>
<organism evidence="3 4">
    <name type="scientific">Tistrella mobilis</name>
    <dbReference type="NCBI Taxonomy" id="171437"/>
    <lineage>
        <taxon>Bacteria</taxon>
        <taxon>Pseudomonadati</taxon>
        <taxon>Pseudomonadota</taxon>
        <taxon>Alphaproteobacteria</taxon>
        <taxon>Geminicoccales</taxon>
        <taxon>Geminicoccaceae</taxon>
        <taxon>Tistrella</taxon>
    </lineage>
</organism>
<dbReference type="Proteomes" id="UP000075787">
    <property type="component" value="Unassembled WGS sequence"/>
</dbReference>
<dbReference type="InterPro" id="IPR010982">
    <property type="entry name" value="Lambda_DNA-bd_dom_sf"/>
</dbReference>
<proteinExistence type="predicted"/>
<dbReference type="GO" id="GO:0003677">
    <property type="term" value="F:DNA binding"/>
    <property type="evidence" value="ECO:0007669"/>
    <property type="project" value="InterPro"/>
</dbReference>
<dbReference type="InterPro" id="IPR001387">
    <property type="entry name" value="Cro/C1-type_HTH"/>
</dbReference>
<feature type="region of interest" description="Disordered" evidence="1">
    <location>
        <begin position="1"/>
        <end position="66"/>
    </location>
</feature>
<evidence type="ECO:0000256" key="1">
    <source>
        <dbReference type="SAM" id="MobiDB-lite"/>
    </source>
</evidence>
<evidence type="ECO:0000313" key="3">
    <source>
        <dbReference type="EMBL" id="KYO57539.1"/>
    </source>
</evidence>
<dbReference type="Gene3D" id="1.10.260.40">
    <property type="entry name" value="lambda repressor-like DNA-binding domains"/>
    <property type="match status" value="1"/>
</dbReference>
<sequence length="245" mass="26773">MTDDNQHDGPKRQTRPTQKRSEMREGAETRQTIPVGTAISVEKTISAPKGRRRGPGDQLIADGGVPDWPPVEPVMIDPEIRSASAQMIDAHVGARLLALRQMREISQHQLGEALGLTFQQVQKYERGLNRISAGRLYIAATFLGVPVAYFFDGLPTGTDLEAWLSGDQLAEAPATLSAGTPVTTEDRQLQDLLVAYARIEDPGRRQALAAAVRNIADACDGVVPGAEGRRSPLRRRRGRPPKKRD</sequence>
<evidence type="ECO:0000313" key="4">
    <source>
        <dbReference type="Proteomes" id="UP000075787"/>
    </source>
</evidence>
<dbReference type="AlphaFoldDB" id="A0A161Q8B8"/>
<comment type="caution">
    <text evidence="3">The sequence shown here is derived from an EMBL/GenBank/DDBJ whole genome shotgun (WGS) entry which is preliminary data.</text>
</comment>
<feature type="compositionally biased region" description="Basic residues" evidence="1">
    <location>
        <begin position="231"/>
        <end position="245"/>
    </location>
</feature>
<protein>
    <recommendedName>
        <fullName evidence="2">HTH cro/C1-type domain-containing protein</fullName>
    </recommendedName>
</protein>
<reference evidence="3 4" key="1">
    <citation type="submission" date="2015-12" db="EMBL/GenBank/DDBJ databases">
        <title>Genome sequence of Tistrella mobilis MCCC 1A02139.</title>
        <authorList>
            <person name="Lu L."/>
            <person name="Lai Q."/>
            <person name="Shao Z."/>
            <person name="Qian P."/>
        </authorList>
    </citation>
    <scope>NUCLEOTIDE SEQUENCE [LARGE SCALE GENOMIC DNA]</scope>
    <source>
        <strain evidence="3 4">MCCC 1A02139</strain>
    </source>
</reference>
<dbReference type="CDD" id="cd00093">
    <property type="entry name" value="HTH_XRE"/>
    <property type="match status" value="1"/>
</dbReference>
<feature type="domain" description="HTH cro/C1-type" evidence="2">
    <location>
        <begin position="96"/>
        <end position="150"/>
    </location>
</feature>
<feature type="compositionally biased region" description="Basic and acidic residues" evidence="1">
    <location>
        <begin position="19"/>
        <end position="28"/>
    </location>
</feature>
<gene>
    <name evidence="3" type="ORF">AUP44_19630</name>
</gene>
<feature type="compositionally biased region" description="Basic and acidic residues" evidence="1">
    <location>
        <begin position="1"/>
        <end position="11"/>
    </location>
</feature>
<dbReference type="EMBL" id="LPZR01000015">
    <property type="protein sequence ID" value="KYO57539.1"/>
    <property type="molecule type" value="Genomic_DNA"/>
</dbReference>
<feature type="region of interest" description="Disordered" evidence="1">
    <location>
        <begin position="225"/>
        <end position="245"/>
    </location>
</feature>
<dbReference type="PROSITE" id="PS50943">
    <property type="entry name" value="HTH_CROC1"/>
    <property type="match status" value="1"/>
</dbReference>
<dbReference type="SMART" id="SM00530">
    <property type="entry name" value="HTH_XRE"/>
    <property type="match status" value="1"/>
</dbReference>
<dbReference type="Pfam" id="PF01381">
    <property type="entry name" value="HTH_3"/>
    <property type="match status" value="1"/>
</dbReference>
<evidence type="ECO:0000259" key="2">
    <source>
        <dbReference type="PROSITE" id="PS50943"/>
    </source>
</evidence>